<name>A0A917D448_9BACL</name>
<evidence type="ECO:0000313" key="1">
    <source>
        <dbReference type="EMBL" id="GGG06715.1"/>
    </source>
</evidence>
<keyword evidence="2" id="KW-1185">Reference proteome</keyword>
<reference evidence="1" key="2">
    <citation type="submission" date="2020-09" db="EMBL/GenBank/DDBJ databases">
        <authorList>
            <person name="Sun Q."/>
            <person name="Zhou Y."/>
        </authorList>
    </citation>
    <scope>NUCLEOTIDE SEQUENCE</scope>
    <source>
        <strain evidence="1">CGMCC 1.16134</strain>
    </source>
</reference>
<evidence type="ECO:0000313" key="2">
    <source>
        <dbReference type="Proteomes" id="UP000637643"/>
    </source>
</evidence>
<dbReference type="RefSeq" id="WP_189031239.1">
    <property type="nucleotide sequence ID" value="NZ_BMKR01000041.1"/>
</dbReference>
<dbReference type="EMBL" id="BMKR01000041">
    <property type="protein sequence ID" value="GGG06715.1"/>
    <property type="molecule type" value="Genomic_DNA"/>
</dbReference>
<comment type="caution">
    <text evidence="1">The sequence shown here is derived from an EMBL/GenBank/DDBJ whole genome shotgun (WGS) entry which is preliminary data.</text>
</comment>
<dbReference type="InterPro" id="IPR008983">
    <property type="entry name" value="Tumour_necrosis_fac-like_dom"/>
</dbReference>
<protein>
    <recommendedName>
        <fullName evidence="3">C1q domain-containing protein</fullName>
    </recommendedName>
</protein>
<proteinExistence type="predicted"/>
<sequence length="489" mass="50619">MKTTGNLNLKKPEDTDLVNIDDLNGNMDILDMEVVKQASATEPGRMSAADKVKLNGIAAGANKYTHPNHTGDVTSTGDGVTAIAPGVIVNADVNAAAAIDASKIGTGVVSNTEFGYLDGVTSGIQGQLNGKAAVATTPQKTTAALTYYVRTDGNDANNGLANTAGGAFKTVGKAISMIPQIVNHIVAINVASGTYAEDVTLSGIYGSGYVGISGSSATVKSISLIRCSRVTVVGMTANSTTQSGFAAYDGGFVTFLSCVCVAPATTAIGFDIQGQKGVVETCTISNRGIGIYGVSADIMINNNTGGSNATGVVAGLGSLITKYGTQPTGATHEATYSSIITSGVLNPWGDNNTQSRTGAFAVKSAVQSIAANTWTRVTFQVKNYDYMNEYDAIQSHFTVRQSGVYLLTARLYVNDAVVGGNLVMRVKQSTVYYTLDTTAITHTGHYYCQASFPISADTGNVISVELFSTSTVTINPAADATGVHLFRIS</sequence>
<dbReference type="Proteomes" id="UP000637643">
    <property type="component" value="Unassembled WGS sequence"/>
</dbReference>
<dbReference type="AlphaFoldDB" id="A0A917D448"/>
<reference evidence="1" key="1">
    <citation type="journal article" date="2014" name="Int. J. Syst. Evol. Microbiol.">
        <title>Complete genome sequence of Corynebacterium casei LMG S-19264T (=DSM 44701T), isolated from a smear-ripened cheese.</title>
        <authorList>
            <consortium name="US DOE Joint Genome Institute (JGI-PGF)"/>
            <person name="Walter F."/>
            <person name="Albersmeier A."/>
            <person name="Kalinowski J."/>
            <person name="Ruckert C."/>
        </authorList>
    </citation>
    <scope>NUCLEOTIDE SEQUENCE</scope>
    <source>
        <strain evidence="1">CGMCC 1.16134</strain>
    </source>
</reference>
<dbReference type="Gene3D" id="2.60.120.40">
    <property type="match status" value="1"/>
</dbReference>
<accession>A0A917D448</accession>
<dbReference type="SUPFAM" id="SSF51126">
    <property type="entry name" value="Pectin lyase-like"/>
    <property type="match status" value="1"/>
</dbReference>
<evidence type="ECO:0008006" key="3">
    <source>
        <dbReference type="Google" id="ProtNLM"/>
    </source>
</evidence>
<dbReference type="InterPro" id="IPR011050">
    <property type="entry name" value="Pectin_lyase_fold/virulence"/>
</dbReference>
<gene>
    <name evidence="1" type="ORF">GCM10010912_59220</name>
</gene>
<organism evidence="1 2">
    <name type="scientific">Paenibacillus albidus</name>
    <dbReference type="NCBI Taxonomy" id="2041023"/>
    <lineage>
        <taxon>Bacteria</taxon>
        <taxon>Bacillati</taxon>
        <taxon>Bacillota</taxon>
        <taxon>Bacilli</taxon>
        <taxon>Bacillales</taxon>
        <taxon>Paenibacillaceae</taxon>
        <taxon>Paenibacillus</taxon>
    </lineage>
</organism>